<dbReference type="EMBL" id="NHTK01005712">
    <property type="protein sequence ID" value="PPQ74962.1"/>
    <property type="molecule type" value="Genomic_DNA"/>
</dbReference>
<proteinExistence type="predicted"/>
<accession>A0A409W8Y5</accession>
<comment type="caution">
    <text evidence="1">The sequence shown here is derived from an EMBL/GenBank/DDBJ whole genome shotgun (WGS) entry which is preliminary data.</text>
</comment>
<dbReference type="AlphaFoldDB" id="A0A409W8Y5"/>
<sequence length="207" mass="22872">MLYTFFDRHKDNSPSKSVFPLLQTLSLQVNPSQCTLPVPYLREAPFLQDLSLTRTSASPAFHVEALTIPSGSGCPDLFEHSCSTVAKKDVILDLCFDEGLSTGGELATLVRLNIEVIVSRDNPNHASFFASFAAREFYLEKHVDDDWWEDGSLIESISGLYQDVMGPELQTDSSRQKRGATQFTARLDSLSTSARCATIIAKFGAKE</sequence>
<gene>
    <name evidence="1" type="ORF">CVT24_010286</name>
</gene>
<keyword evidence="2" id="KW-1185">Reference proteome</keyword>
<dbReference type="Proteomes" id="UP000284842">
    <property type="component" value="Unassembled WGS sequence"/>
</dbReference>
<reference evidence="1 2" key="1">
    <citation type="journal article" date="2018" name="Evol. Lett.">
        <title>Horizontal gene cluster transfer increased hallucinogenic mushroom diversity.</title>
        <authorList>
            <person name="Reynolds H.T."/>
            <person name="Vijayakumar V."/>
            <person name="Gluck-Thaler E."/>
            <person name="Korotkin H.B."/>
            <person name="Matheny P.B."/>
            <person name="Slot J.C."/>
        </authorList>
    </citation>
    <scope>NUCLEOTIDE SEQUENCE [LARGE SCALE GENOMIC DNA]</scope>
    <source>
        <strain evidence="1 2">2629</strain>
    </source>
</reference>
<evidence type="ECO:0000313" key="2">
    <source>
        <dbReference type="Proteomes" id="UP000284842"/>
    </source>
</evidence>
<dbReference type="InParanoid" id="A0A409W8Y5"/>
<evidence type="ECO:0000313" key="1">
    <source>
        <dbReference type="EMBL" id="PPQ74962.1"/>
    </source>
</evidence>
<protein>
    <submittedName>
        <fullName evidence="1">Uncharacterized protein</fullName>
    </submittedName>
</protein>
<name>A0A409W8Y5_9AGAR</name>
<organism evidence="1 2">
    <name type="scientific">Panaeolus cyanescens</name>
    <dbReference type="NCBI Taxonomy" id="181874"/>
    <lineage>
        <taxon>Eukaryota</taxon>
        <taxon>Fungi</taxon>
        <taxon>Dikarya</taxon>
        <taxon>Basidiomycota</taxon>
        <taxon>Agaricomycotina</taxon>
        <taxon>Agaricomycetes</taxon>
        <taxon>Agaricomycetidae</taxon>
        <taxon>Agaricales</taxon>
        <taxon>Agaricineae</taxon>
        <taxon>Galeropsidaceae</taxon>
        <taxon>Panaeolus</taxon>
    </lineage>
</organism>